<dbReference type="InterPro" id="IPR032675">
    <property type="entry name" value="LRR_dom_sf"/>
</dbReference>
<sequence>MRKTFTRLLVSVFALGTSLSVAAEDFTADGISYNITSPDEYTVEVSEGSYAGAVTIPAQVTYDSKTYSVTGIGEYAFFYANIFAIDLPNSIETIGDNAFYACPELITVTLPENLVSIGSNAFGRCFNLESITLPAALTTIAGMAFDYCSSLTKIYSFAMTPPNCTSTSFSRVNMESCTLYIPEGAKEAYNISPWNEFGEIIETDFAGTEEIASDTQVETLIYGTSGKIIIENAAAGTAVTVYTANGSIFYNGITAEANTEISAPNGIYIVKCGNQTQKVIL</sequence>
<evidence type="ECO:0000256" key="1">
    <source>
        <dbReference type="SAM" id="SignalP"/>
    </source>
</evidence>
<dbReference type="SUPFAM" id="SSF52058">
    <property type="entry name" value="L domain-like"/>
    <property type="match status" value="1"/>
</dbReference>
<feature type="domain" description="DUF6383" evidence="2">
    <location>
        <begin position="217"/>
        <end position="280"/>
    </location>
</feature>
<keyword evidence="1" id="KW-0732">Signal</keyword>
<dbReference type="PANTHER" id="PTHR45661">
    <property type="entry name" value="SURFACE ANTIGEN"/>
    <property type="match status" value="1"/>
</dbReference>
<feature type="signal peptide" evidence="1">
    <location>
        <begin position="1"/>
        <end position="23"/>
    </location>
</feature>
<gene>
    <name evidence="3" type="ORF">IAC54_06740</name>
</gene>
<dbReference type="InterPro" id="IPR053139">
    <property type="entry name" value="Surface_bspA-like"/>
</dbReference>
<dbReference type="InterPro" id="IPR026906">
    <property type="entry name" value="LRR_5"/>
</dbReference>
<protein>
    <submittedName>
        <fullName evidence="3">Leucine-rich repeat domain-containing protein</fullName>
    </submittedName>
</protein>
<evidence type="ECO:0000313" key="4">
    <source>
        <dbReference type="Proteomes" id="UP000823636"/>
    </source>
</evidence>
<name>A0A9D9H814_9BACT</name>
<reference evidence="3" key="1">
    <citation type="submission" date="2020-10" db="EMBL/GenBank/DDBJ databases">
        <authorList>
            <person name="Gilroy R."/>
        </authorList>
    </citation>
    <scope>NUCLEOTIDE SEQUENCE</scope>
    <source>
        <strain evidence="3">G3-4614</strain>
    </source>
</reference>
<organism evidence="3 4">
    <name type="scientific">Candidatus Caccoplasma merdipullorum</name>
    <dbReference type="NCBI Taxonomy" id="2840718"/>
    <lineage>
        <taxon>Bacteria</taxon>
        <taxon>Pseudomonadati</taxon>
        <taxon>Bacteroidota</taxon>
        <taxon>Bacteroidia</taxon>
        <taxon>Bacteroidales</taxon>
        <taxon>Bacteroidaceae</taxon>
        <taxon>Bacteroidaceae incertae sedis</taxon>
        <taxon>Candidatus Caccoplasma</taxon>
    </lineage>
</organism>
<accession>A0A9D9H814</accession>
<dbReference type="AlphaFoldDB" id="A0A9D9H814"/>
<dbReference type="PANTHER" id="PTHR45661:SF3">
    <property type="entry name" value="IG-LIKE DOMAIN-CONTAINING PROTEIN"/>
    <property type="match status" value="1"/>
</dbReference>
<evidence type="ECO:0000313" key="3">
    <source>
        <dbReference type="EMBL" id="MBO8438577.1"/>
    </source>
</evidence>
<comment type="caution">
    <text evidence="3">The sequence shown here is derived from an EMBL/GenBank/DDBJ whole genome shotgun (WGS) entry which is preliminary data.</text>
</comment>
<dbReference type="InterPro" id="IPR045963">
    <property type="entry name" value="DUF6383"/>
</dbReference>
<dbReference type="Proteomes" id="UP000823636">
    <property type="component" value="Unassembled WGS sequence"/>
</dbReference>
<proteinExistence type="predicted"/>
<dbReference type="Pfam" id="PF13306">
    <property type="entry name" value="LRR_5"/>
    <property type="match status" value="1"/>
</dbReference>
<feature type="chain" id="PRO_5039567480" evidence="1">
    <location>
        <begin position="24"/>
        <end position="281"/>
    </location>
</feature>
<dbReference type="Gene3D" id="3.80.10.10">
    <property type="entry name" value="Ribonuclease Inhibitor"/>
    <property type="match status" value="1"/>
</dbReference>
<evidence type="ECO:0000259" key="2">
    <source>
        <dbReference type="Pfam" id="PF19910"/>
    </source>
</evidence>
<dbReference type="EMBL" id="JADIMW010000071">
    <property type="protein sequence ID" value="MBO8438577.1"/>
    <property type="molecule type" value="Genomic_DNA"/>
</dbReference>
<reference evidence="3" key="2">
    <citation type="journal article" date="2021" name="PeerJ">
        <title>Extensive microbial diversity within the chicken gut microbiome revealed by metagenomics and culture.</title>
        <authorList>
            <person name="Gilroy R."/>
            <person name="Ravi A."/>
            <person name="Getino M."/>
            <person name="Pursley I."/>
            <person name="Horton D.L."/>
            <person name="Alikhan N.F."/>
            <person name="Baker D."/>
            <person name="Gharbi K."/>
            <person name="Hall N."/>
            <person name="Watson M."/>
            <person name="Adriaenssens E.M."/>
            <person name="Foster-Nyarko E."/>
            <person name="Jarju S."/>
            <person name="Secka A."/>
            <person name="Antonio M."/>
            <person name="Oren A."/>
            <person name="Chaudhuri R.R."/>
            <person name="La Ragione R."/>
            <person name="Hildebrand F."/>
            <person name="Pallen M.J."/>
        </authorList>
    </citation>
    <scope>NUCLEOTIDE SEQUENCE</scope>
    <source>
        <strain evidence="3">G3-4614</strain>
    </source>
</reference>
<dbReference type="Pfam" id="PF19910">
    <property type="entry name" value="DUF6383"/>
    <property type="match status" value="1"/>
</dbReference>